<organism evidence="1">
    <name type="scientific">viral metagenome</name>
    <dbReference type="NCBI Taxonomy" id="1070528"/>
    <lineage>
        <taxon>unclassified sequences</taxon>
        <taxon>metagenomes</taxon>
        <taxon>organismal metagenomes</taxon>
    </lineage>
</organism>
<protein>
    <submittedName>
        <fullName evidence="1">Uncharacterized protein</fullName>
    </submittedName>
</protein>
<accession>A0A6C0CDX0</accession>
<proteinExistence type="predicted"/>
<evidence type="ECO:0000313" key="1">
    <source>
        <dbReference type="EMBL" id="QHT02651.1"/>
    </source>
</evidence>
<dbReference type="AlphaFoldDB" id="A0A6C0CDX0"/>
<reference evidence="1" key="1">
    <citation type="journal article" date="2020" name="Nature">
        <title>Giant virus diversity and host interactions through global metagenomics.</title>
        <authorList>
            <person name="Schulz F."/>
            <person name="Roux S."/>
            <person name="Paez-Espino D."/>
            <person name="Jungbluth S."/>
            <person name="Walsh D.A."/>
            <person name="Denef V.J."/>
            <person name="McMahon K.D."/>
            <person name="Konstantinidis K.T."/>
            <person name="Eloe-Fadrosh E.A."/>
            <person name="Kyrpides N.C."/>
            <person name="Woyke T."/>
        </authorList>
    </citation>
    <scope>NUCLEOTIDE SEQUENCE</scope>
    <source>
        <strain evidence="1">GVMAG-M-3300020595-32</strain>
    </source>
</reference>
<sequence length="232" mass="27219">MELLAKLLSTKTYCENIKESSYVQRITDMIKTKVYQDINNLFVDKFDPTCNILEEKDKDVYYVQRLLEIATDIDEKNDTNYLNYKYSPKVLKSSLIQSGLQTPNTLSSVIYFGDFYKVTPVIYIYSLQTKVIISQKTRNNIHILYKDGTFTELDEPLEYKLGSYDDLKHALVLNIKKLDVYELELLAIGKYKVTELVELANKINLPIEENGKKKVKNQLYDELYLHYLNKYN</sequence>
<name>A0A6C0CDX0_9ZZZZ</name>
<dbReference type="EMBL" id="MN739396">
    <property type="protein sequence ID" value="QHT02651.1"/>
    <property type="molecule type" value="Genomic_DNA"/>
</dbReference>